<evidence type="ECO:0008006" key="2">
    <source>
        <dbReference type="Google" id="ProtNLM"/>
    </source>
</evidence>
<protein>
    <recommendedName>
        <fullName evidence="2">DUF1292 domain-containing protein</fullName>
    </recommendedName>
</protein>
<dbReference type="Pfam" id="PF06949">
    <property type="entry name" value="DUF1292"/>
    <property type="match status" value="1"/>
</dbReference>
<sequence>METEFEHIDTLEYNGGVYVALVPVYNAEDESLEGDGELVILKVLTDEEKGEDVLSTIEDEEEYDEVANQFMERLDDFYEIEH</sequence>
<dbReference type="EMBL" id="VSSQ01105432">
    <property type="protein sequence ID" value="MPN45480.1"/>
    <property type="molecule type" value="Genomic_DNA"/>
</dbReference>
<evidence type="ECO:0000313" key="1">
    <source>
        <dbReference type="EMBL" id="MPN45480.1"/>
    </source>
</evidence>
<gene>
    <name evidence="1" type="ORF">SDC9_193047</name>
</gene>
<comment type="caution">
    <text evidence="1">The sequence shown here is derived from an EMBL/GenBank/DDBJ whole genome shotgun (WGS) entry which is preliminary data.</text>
</comment>
<dbReference type="AlphaFoldDB" id="A0A645I2U5"/>
<proteinExistence type="predicted"/>
<reference evidence="1" key="1">
    <citation type="submission" date="2019-08" db="EMBL/GenBank/DDBJ databases">
        <authorList>
            <person name="Kucharzyk K."/>
            <person name="Murdoch R.W."/>
            <person name="Higgins S."/>
            <person name="Loffler F."/>
        </authorList>
    </citation>
    <scope>NUCLEOTIDE SEQUENCE</scope>
</reference>
<accession>A0A645I2U5</accession>
<dbReference type="InterPro" id="IPR009711">
    <property type="entry name" value="UPF0473"/>
</dbReference>
<name>A0A645I2U5_9ZZZZ</name>
<organism evidence="1">
    <name type="scientific">bioreactor metagenome</name>
    <dbReference type="NCBI Taxonomy" id="1076179"/>
    <lineage>
        <taxon>unclassified sequences</taxon>
        <taxon>metagenomes</taxon>
        <taxon>ecological metagenomes</taxon>
    </lineage>
</organism>